<dbReference type="EMBL" id="FUEG01000009">
    <property type="protein sequence ID" value="SJL08139.1"/>
    <property type="molecule type" value="Genomic_DNA"/>
</dbReference>
<protein>
    <submittedName>
        <fullName evidence="1">Uncharacterized protein</fullName>
    </submittedName>
</protein>
<dbReference type="OrthoDB" id="10511211at2759"/>
<gene>
    <name evidence="1" type="ORF">ARMOST_11502</name>
</gene>
<keyword evidence="2" id="KW-1185">Reference proteome</keyword>
<sequence>MLPARVVRTHHRQRRDCRRLSRLHLIHRSTSKSHREFYPFLLTSLLQNYEMQACQNISLRDSDRSSAEDRRAGRGNGFSRVLYGKVAGRAIKSTGDKTRRELSSTLVCVACSWAEKILCETRLSRPQRQPYY</sequence>
<reference evidence="2" key="1">
    <citation type="journal article" date="2017" name="Nat. Ecol. Evol.">
        <title>Genome expansion and lineage-specific genetic innovations in the forest pathogenic fungi Armillaria.</title>
        <authorList>
            <person name="Sipos G."/>
            <person name="Prasanna A.N."/>
            <person name="Walter M.C."/>
            <person name="O'Connor E."/>
            <person name="Balint B."/>
            <person name="Krizsan K."/>
            <person name="Kiss B."/>
            <person name="Hess J."/>
            <person name="Varga T."/>
            <person name="Slot J."/>
            <person name="Riley R."/>
            <person name="Boka B."/>
            <person name="Rigling D."/>
            <person name="Barry K."/>
            <person name="Lee J."/>
            <person name="Mihaltcheva S."/>
            <person name="LaButti K."/>
            <person name="Lipzen A."/>
            <person name="Waldron R."/>
            <person name="Moloney N.M."/>
            <person name="Sperisen C."/>
            <person name="Kredics L."/>
            <person name="Vagvoelgyi C."/>
            <person name="Patrignani A."/>
            <person name="Fitzpatrick D."/>
            <person name="Nagy I."/>
            <person name="Doyle S."/>
            <person name="Anderson J.B."/>
            <person name="Grigoriev I.V."/>
            <person name="Gueldener U."/>
            <person name="Muensterkoetter M."/>
            <person name="Nagy L.G."/>
        </authorList>
    </citation>
    <scope>NUCLEOTIDE SEQUENCE [LARGE SCALE GENOMIC DNA]</scope>
    <source>
        <strain evidence="2">C18/9</strain>
    </source>
</reference>
<evidence type="ECO:0000313" key="2">
    <source>
        <dbReference type="Proteomes" id="UP000219338"/>
    </source>
</evidence>
<organism evidence="1 2">
    <name type="scientific">Armillaria ostoyae</name>
    <name type="common">Armillaria root rot fungus</name>
    <dbReference type="NCBI Taxonomy" id="47428"/>
    <lineage>
        <taxon>Eukaryota</taxon>
        <taxon>Fungi</taxon>
        <taxon>Dikarya</taxon>
        <taxon>Basidiomycota</taxon>
        <taxon>Agaricomycotina</taxon>
        <taxon>Agaricomycetes</taxon>
        <taxon>Agaricomycetidae</taxon>
        <taxon>Agaricales</taxon>
        <taxon>Marasmiineae</taxon>
        <taxon>Physalacriaceae</taxon>
        <taxon>Armillaria</taxon>
    </lineage>
</organism>
<dbReference type="AlphaFoldDB" id="A0A284RHA3"/>
<dbReference type="Proteomes" id="UP000219338">
    <property type="component" value="Unassembled WGS sequence"/>
</dbReference>
<proteinExistence type="predicted"/>
<name>A0A284RHA3_ARMOS</name>
<accession>A0A284RHA3</accession>
<evidence type="ECO:0000313" key="1">
    <source>
        <dbReference type="EMBL" id="SJL08139.1"/>
    </source>
</evidence>